<dbReference type="InterPro" id="IPR051410">
    <property type="entry name" value="Ferric/Cupric_Reductase"/>
</dbReference>
<dbReference type="EMBL" id="CCBQ010000024">
    <property type="protein sequence ID" value="CDO93400.1"/>
    <property type="molecule type" value="Genomic_DNA"/>
</dbReference>
<dbReference type="Pfam" id="PF01794">
    <property type="entry name" value="Ferric_reduct"/>
    <property type="match status" value="1"/>
</dbReference>
<dbReference type="InterPro" id="IPR013121">
    <property type="entry name" value="Fe_red_NAD-bd_6"/>
</dbReference>
<evidence type="ECO:0000256" key="18">
    <source>
        <dbReference type="ARBA" id="ARBA00048483"/>
    </source>
</evidence>
<keyword evidence="7" id="KW-0479">Metal-binding</keyword>
<keyword evidence="24" id="KW-1185">Reference proteome</keyword>
<evidence type="ECO:0000256" key="9">
    <source>
        <dbReference type="ARBA" id="ARBA00022692"/>
    </source>
</evidence>
<dbReference type="OrthoDB" id="4494341at2759"/>
<comment type="catalytic activity">
    <reaction evidence="18">
        <text>2 a Fe(II)-siderophore + NADP(+) + H(+) = 2 a Fe(III)-siderophore + NADPH</text>
        <dbReference type="Rhea" id="RHEA:28795"/>
        <dbReference type="Rhea" id="RHEA-COMP:11342"/>
        <dbReference type="Rhea" id="RHEA-COMP:11344"/>
        <dbReference type="ChEBI" id="CHEBI:15378"/>
        <dbReference type="ChEBI" id="CHEBI:29033"/>
        <dbReference type="ChEBI" id="CHEBI:29034"/>
        <dbReference type="ChEBI" id="CHEBI:57783"/>
        <dbReference type="ChEBI" id="CHEBI:58349"/>
        <dbReference type="EC" id="1.16.1.9"/>
    </reaction>
</comment>
<evidence type="ECO:0000256" key="11">
    <source>
        <dbReference type="ARBA" id="ARBA00022857"/>
    </source>
</evidence>
<evidence type="ECO:0000256" key="4">
    <source>
        <dbReference type="ARBA" id="ARBA00012668"/>
    </source>
</evidence>
<organism evidence="23 24">
    <name type="scientific">Kluyveromyces dobzhanskii CBS 2104</name>
    <dbReference type="NCBI Taxonomy" id="1427455"/>
    <lineage>
        <taxon>Eukaryota</taxon>
        <taxon>Fungi</taxon>
        <taxon>Dikarya</taxon>
        <taxon>Ascomycota</taxon>
        <taxon>Saccharomycotina</taxon>
        <taxon>Saccharomycetes</taxon>
        <taxon>Saccharomycetales</taxon>
        <taxon>Saccharomycetaceae</taxon>
        <taxon>Kluyveromyces</taxon>
    </lineage>
</organism>
<keyword evidence="7" id="KW-0349">Heme</keyword>
<evidence type="ECO:0000256" key="15">
    <source>
        <dbReference type="ARBA" id="ARBA00023004"/>
    </source>
</evidence>
<dbReference type="EC" id="1.16.1.9" evidence="4"/>
<dbReference type="Pfam" id="PF08022">
    <property type="entry name" value="FAD_binding_8"/>
    <property type="match status" value="1"/>
</dbReference>
<dbReference type="PROSITE" id="PS51257">
    <property type="entry name" value="PROKAR_LIPOPROTEIN"/>
    <property type="match status" value="1"/>
</dbReference>
<feature type="compositionally biased region" description="Low complexity" evidence="19">
    <location>
        <begin position="613"/>
        <end position="629"/>
    </location>
</feature>
<evidence type="ECO:0000256" key="12">
    <source>
        <dbReference type="ARBA" id="ARBA00022982"/>
    </source>
</evidence>
<keyword evidence="16" id="KW-0406">Ion transport</keyword>
<reference evidence="23 24" key="1">
    <citation type="submission" date="2014-03" db="EMBL/GenBank/DDBJ databases">
        <title>The genome of Kluyveromyces dobzhanskii.</title>
        <authorList>
            <person name="Nystedt B."/>
            <person name="Astrom S."/>
        </authorList>
    </citation>
    <scope>NUCLEOTIDE SEQUENCE [LARGE SCALE GENOMIC DNA]</scope>
    <source>
        <strain evidence="23 24">CBS 2104</strain>
    </source>
</reference>
<evidence type="ECO:0000256" key="17">
    <source>
        <dbReference type="ARBA" id="ARBA00023136"/>
    </source>
</evidence>
<name>A0A0A8L5J5_9SACH</name>
<keyword evidence="17 20" id="KW-0472">Membrane</keyword>
<dbReference type="PROSITE" id="PS51384">
    <property type="entry name" value="FAD_FR"/>
    <property type="match status" value="1"/>
</dbReference>
<gene>
    <name evidence="23" type="ORF">KLDO_g1699</name>
</gene>
<comment type="cofactor">
    <cofactor evidence="1">
        <name>FAD</name>
        <dbReference type="ChEBI" id="CHEBI:57692"/>
    </cofactor>
</comment>
<dbReference type="PANTHER" id="PTHR32361">
    <property type="entry name" value="FERRIC/CUPRIC REDUCTASE TRANSMEMBRANE COMPONENT"/>
    <property type="match status" value="1"/>
</dbReference>
<evidence type="ECO:0000256" key="20">
    <source>
        <dbReference type="SAM" id="Phobius"/>
    </source>
</evidence>
<evidence type="ECO:0000313" key="24">
    <source>
        <dbReference type="Proteomes" id="UP000031516"/>
    </source>
</evidence>
<keyword evidence="10" id="KW-0274">FAD</keyword>
<feature type="transmembrane region" description="Helical" evidence="20">
    <location>
        <begin position="352"/>
        <end position="374"/>
    </location>
</feature>
<dbReference type="SUPFAM" id="SSF52343">
    <property type="entry name" value="Ferredoxin reductase-like, C-terminal NADP-linked domain"/>
    <property type="match status" value="1"/>
</dbReference>
<dbReference type="SFLD" id="SFLDG01168">
    <property type="entry name" value="Ferric_reductase_subgroup_(FRE"/>
    <property type="match status" value="1"/>
</dbReference>
<evidence type="ECO:0000256" key="21">
    <source>
        <dbReference type="SAM" id="SignalP"/>
    </source>
</evidence>
<evidence type="ECO:0000313" key="23">
    <source>
        <dbReference type="EMBL" id="CDO93400.1"/>
    </source>
</evidence>
<evidence type="ECO:0000256" key="16">
    <source>
        <dbReference type="ARBA" id="ARBA00023065"/>
    </source>
</evidence>
<feature type="signal peptide" evidence="21">
    <location>
        <begin position="1"/>
        <end position="22"/>
    </location>
</feature>
<dbReference type="InterPro" id="IPR039261">
    <property type="entry name" value="FNR_nucleotide-bd"/>
</dbReference>
<dbReference type="InterPro" id="IPR017938">
    <property type="entry name" value="Riboflavin_synthase-like_b-brl"/>
</dbReference>
<keyword evidence="8" id="KW-0285">Flavoprotein</keyword>
<comment type="subcellular location">
    <subcellularLocation>
        <location evidence="2">Cell membrane</location>
        <topology evidence="2">Multi-pass membrane protein</topology>
    </subcellularLocation>
</comment>
<keyword evidence="12" id="KW-0249">Electron transport</keyword>
<dbReference type="AlphaFoldDB" id="A0A0A8L5J5"/>
<dbReference type="InterPro" id="IPR013112">
    <property type="entry name" value="FAD-bd_8"/>
</dbReference>
<dbReference type="GO" id="GO:0006879">
    <property type="term" value="P:intracellular iron ion homeostasis"/>
    <property type="evidence" value="ECO:0007669"/>
    <property type="project" value="TreeGrafter"/>
</dbReference>
<evidence type="ECO:0000256" key="13">
    <source>
        <dbReference type="ARBA" id="ARBA00022989"/>
    </source>
</evidence>
<evidence type="ECO:0000259" key="22">
    <source>
        <dbReference type="PROSITE" id="PS51384"/>
    </source>
</evidence>
<feature type="transmembrane region" description="Helical" evidence="20">
    <location>
        <begin position="381"/>
        <end position="401"/>
    </location>
</feature>
<dbReference type="GO" id="GO:0005886">
    <property type="term" value="C:plasma membrane"/>
    <property type="evidence" value="ECO:0007669"/>
    <property type="project" value="UniProtKB-SubCell"/>
</dbReference>
<dbReference type="Proteomes" id="UP000031516">
    <property type="component" value="Unassembled WGS sequence"/>
</dbReference>
<dbReference type="GO" id="GO:0015677">
    <property type="term" value="P:copper ion import"/>
    <property type="evidence" value="ECO:0007669"/>
    <property type="project" value="TreeGrafter"/>
</dbReference>
<evidence type="ECO:0000256" key="2">
    <source>
        <dbReference type="ARBA" id="ARBA00004651"/>
    </source>
</evidence>
<dbReference type="GO" id="GO:0006826">
    <property type="term" value="P:iron ion transport"/>
    <property type="evidence" value="ECO:0007669"/>
    <property type="project" value="TreeGrafter"/>
</dbReference>
<evidence type="ECO:0000256" key="3">
    <source>
        <dbReference type="ARBA" id="ARBA00006278"/>
    </source>
</evidence>
<evidence type="ECO:0000256" key="1">
    <source>
        <dbReference type="ARBA" id="ARBA00001974"/>
    </source>
</evidence>
<feature type="region of interest" description="Disordered" evidence="19">
    <location>
        <begin position="612"/>
        <end position="645"/>
    </location>
</feature>
<evidence type="ECO:0000256" key="19">
    <source>
        <dbReference type="SAM" id="MobiDB-lite"/>
    </source>
</evidence>
<keyword evidence="13 20" id="KW-1133">Transmembrane helix</keyword>
<proteinExistence type="inferred from homology"/>
<dbReference type="GO" id="GO:0052851">
    <property type="term" value="F:ferric-chelate reductase (NADPH) activity"/>
    <property type="evidence" value="ECO:0007669"/>
    <property type="project" value="UniProtKB-EC"/>
</dbReference>
<evidence type="ECO:0000256" key="7">
    <source>
        <dbReference type="ARBA" id="ARBA00022617"/>
    </source>
</evidence>
<dbReference type="Gene3D" id="3.40.50.80">
    <property type="entry name" value="Nucleotide-binding domain of ferredoxin-NADP reductase (FNR) module"/>
    <property type="match status" value="1"/>
</dbReference>
<dbReference type="SUPFAM" id="SSF63380">
    <property type="entry name" value="Riboflavin synthase domain-like"/>
    <property type="match status" value="1"/>
</dbReference>
<evidence type="ECO:0000256" key="6">
    <source>
        <dbReference type="ARBA" id="ARBA00022475"/>
    </source>
</evidence>
<dbReference type="InterPro" id="IPR017927">
    <property type="entry name" value="FAD-bd_FR_type"/>
</dbReference>
<keyword evidence="14" id="KW-0560">Oxidoreductase</keyword>
<keyword evidence="15" id="KW-0408">Iron</keyword>
<evidence type="ECO:0000256" key="10">
    <source>
        <dbReference type="ARBA" id="ARBA00022827"/>
    </source>
</evidence>
<feature type="transmembrane region" description="Helical" evidence="20">
    <location>
        <begin position="226"/>
        <end position="246"/>
    </location>
</feature>
<feature type="domain" description="FAD-binding FR-type" evidence="22">
    <location>
        <begin position="423"/>
        <end position="538"/>
    </location>
</feature>
<keyword evidence="6" id="KW-1003">Cell membrane</keyword>
<feature type="compositionally biased region" description="Basic and acidic residues" evidence="19">
    <location>
        <begin position="630"/>
        <end position="645"/>
    </location>
</feature>
<dbReference type="CDD" id="cd06186">
    <property type="entry name" value="NOX_Duox_like_FAD_NADP"/>
    <property type="match status" value="1"/>
</dbReference>
<sequence>MQTPAFRSLVVFLIFLASCCHAAKYSYFSQEESLYWACLDVINEYTFTDDLGTFYSPSCQQTQNRFLSLIICNFENQKPQSLDSALEYVIESCETQEPAYNYTVQELHKLYDSSIPSAIDIDTTASFNASTNVTSAVIPPRGKVERFTRAYYSRAKSEKHTRLYGGAIFIYFAGCLLIGGIVTWSKRLCPQLVQRVVGRKVNLFRRLFTVPPLNTKHTEILRWKRLVLGIIPTTAQTYVLFGYFALNVILSCVDYDIFGDNFYIDSKHQIASQTADLVQYRTGVISIIHTPAVFLMSGRNNLLLYLTGWPYETFIVYHKWLARGMWIHALIHSSCYTWLEIDYIARMWTYEYWRWGVAATTAGAFMLFLASGYFRVNWYETFKTIHVALSAIYIAGLWYHVRIFGGAWMEYVYSSIAVWAADHFFRMCRLLWFGAFSKAECELFPDDNTIKIRVARPKTWKPFPGAFVYIYFLRPYGFWQSHPFTILSHDSEGEYIYMYVKAKGGITKTLAKSLAKKPNMKETIHVLVEGPYGFEAPMKNYSNAIIITGGNGVPTGYSNYDALSRPLTETSTNTVKWIWIIRDTSPLKWFEQELLRLQDRLGEISIYVTQPPTTSEIASAPESASTTSAADKESEKKLDSEEHSHRLTVPLPQLQKINVTYGRPNLETIITEDIQNATGSTAILCCGPGKMNDEIRSTVANNLNLSKSRVDYFEEAQVW</sequence>
<keyword evidence="9 20" id="KW-0812">Transmembrane</keyword>
<evidence type="ECO:0000256" key="14">
    <source>
        <dbReference type="ARBA" id="ARBA00023002"/>
    </source>
</evidence>
<dbReference type="Pfam" id="PF08030">
    <property type="entry name" value="NAD_binding_6"/>
    <property type="match status" value="1"/>
</dbReference>
<protein>
    <recommendedName>
        <fullName evidence="4">ferric-chelate reductase (NADPH)</fullName>
        <ecNumber evidence="4">1.16.1.9</ecNumber>
    </recommendedName>
</protein>
<comment type="caution">
    <text evidence="23">The sequence shown here is derived from an EMBL/GenBank/DDBJ whole genome shotgun (WGS) entry which is preliminary data.</text>
</comment>
<dbReference type="InterPro" id="IPR013130">
    <property type="entry name" value="Fe3_Rdtase_TM_dom"/>
</dbReference>
<keyword evidence="5" id="KW-0813">Transport</keyword>
<evidence type="ECO:0000256" key="8">
    <source>
        <dbReference type="ARBA" id="ARBA00022630"/>
    </source>
</evidence>
<dbReference type="SFLD" id="SFLDS00052">
    <property type="entry name" value="Ferric_Reductase_Domain"/>
    <property type="match status" value="1"/>
</dbReference>
<dbReference type="PANTHER" id="PTHR32361:SF25">
    <property type="entry name" value="FERRIC_CUPRIC REDUCTASE TRANSMEMBRANE COMPONENT 1"/>
    <property type="match status" value="1"/>
</dbReference>
<feature type="chain" id="PRO_5002039238" description="ferric-chelate reductase (NADPH)" evidence="21">
    <location>
        <begin position="23"/>
        <end position="719"/>
    </location>
</feature>
<comment type="similarity">
    <text evidence="3">Belongs to the ferric reductase (FRE) family.</text>
</comment>
<keyword evidence="21" id="KW-0732">Signal</keyword>
<evidence type="ECO:0000256" key="5">
    <source>
        <dbReference type="ARBA" id="ARBA00022448"/>
    </source>
</evidence>
<accession>A0A0A8L5J5</accession>
<feature type="transmembrane region" description="Helical" evidence="20">
    <location>
        <begin position="163"/>
        <end position="185"/>
    </location>
</feature>
<keyword evidence="11" id="KW-0521">NADP</keyword>